<gene>
    <name evidence="2" type="primary">pgpH_15</name>
    <name evidence="2" type="ORF">SDC9_198469</name>
</gene>
<protein>
    <submittedName>
        <fullName evidence="2">Cyclic-di-AMP phosphodiesterase PgpH</fullName>
        <ecNumber evidence="2">3.1.4.-</ecNumber>
    </submittedName>
</protein>
<dbReference type="SUPFAM" id="SSF109604">
    <property type="entry name" value="HD-domain/PDEase-like"/>
    <property type="match status" value="1"/>
</dbReference>
<dbReference type="Gene3D" id="1.10.3210.10">
    <property type="entry name" value="Hypothetical protein af1432"/>
    <property type="match status" value="1"/>
</dbReference>
<dbReference type="AlphaFoldDB" id="A0A645II85"/>
<dbReference type="EMBL" id="VSSQ01115354">
    <property type="protein sequence ID" value="MPN50830.1"/>
    <property type="molecule type" value="Genomic_DNA"/>
</dbReference>
<dbReference type="EC" id="3.1.4.-" evidence="2"/>
<comment type="caution">
    <text evidence="2">The sequence shown here is derived from an EMBL/GenBank/DDBJ whole genome shotgun (WGS) entry which is preliminary data.</text>
</comment>
<keyword evidence="2" id="KW-0378">Hydrolase</keyword>
<reference evidence="2" key="1">
    <citation type="submission" date="2019-08" db="EMBL/GenBank/DDBJ databases">
        <authorList>
            <person name="Kucharzyk K."/>
            <person name="Murdoch R.W."/>
            <person name="Higgins S."/>
            <person name="Loffler F."/>
        </authorList>
    </citation>
    <scope>NUCLEOTIDE SEQUENCE</scope>
</reference>
<feature type="compositionally biased region" description="Basic and acidic residues" evidence="1">
    <location>
        <begin position="1"/>
        <end position="18"/>
    </location>
</feature>
<feature type="region of interest" description="Disordered" evidence="1">
    <location>
        <begin position="1"/>
        <end position="20"/>
    </location>
</feature>
<name>A0A645II85_9ZZZZ</name>
<proteinExistence type="predicted"/>
<dbReference type="GO" id="GO:0016787">
    <property type="term" value="F:hydrolase activity"/>
    <property type="evidence" value="ECO:0007669"/>
    <property type="project" value="UniProtKB-KW"/>
</dbReference>
<dbReference type="InterPro" id="IPR052722">
    <property type="entry name" value="PgpH_phosphodiesterase"/>
</dbReference>
<accession>A0A645II85</accession>
<evidence type="ECO:0000313" key="2">
    <source>
        <dbReference type="EMBL" id="MPN50830.1"/>
    </source>
</evidence>
<dbReference type="PANTHER" id="PTHR36442:SF1">
    <property type="entry name" value="CYCLIC-DI-AMP PHOSPHODIESTERASE PGPH"/>
    <property type="match status" value="1"/>
</dbReference>
<dbReference type="PANTHER" id="PTHR36442">
    <property type="entry name" value="CYCLIC-DI-AMP PHOSPHODIESTERASE PGPH"/>
    <property type="match status" value="1"/>
</dbReference>
<evidence type="ECO:0000256" key="1">
    <source>
        <dbReference type="SAM" id="MobiDB-lite"/>
    </source>
</evidence>
<sequence length="111" mass="12815">MKNRSENPDEVREEDYRYKGPAPTTKEAAIVMLADSIEAAVRSIQAPNKEKIEAMVDNIIKGRLEEEQLSNSELTFKDIKDMREAFLKVLSGIYHERIEYPKEKTIEQGKE</sequence>
<organism evidence="2">
    <name type="scientific">bioreactor metagenome</name>
    <dbReference type="NCBI Taxonomy" id="1076179"/>
    <lineage>
        <taxon>unclassified sequences</taxon>
        <taxon>metagenomes</taxon>
        <taxon>ecological metagenomes</taxon>
    </lineage>
</organism>